<evidence type="ECO:0000256" key="1">
    <source>
        <dbReference type="SAM" id="MobiDB-lite"/>
    </source>
</evidence>
<comment type="caution">
    <text evidence="2">The sequence shown here is derived from an EMBL/GenBank/DDBJ whole genome shotgun (WGS) entry which is preliminary data.</text>
</comment>
<proteinExistence type="predicted"/>
<organism evidence="2">
    <name type="scientific">bioreactor metagenome</name>
    <dbReference type="NCBI Taxonomy" id="1076179"/>
    <lineage>
        <taxon>unclassified sequences</taxon>
        <taxon>metagenomes</taxon>
        <taxon>ecological metagenomes</taxon>
    </lineage>
</organism>
<name>A0A644XW00_9ZZZZ</name>
<reference evidence="2" key="1">
    <citation type="submission" date="2019-08" db="EMBL/GenBank/DDBJ databases">
        <authorList>
            <person name="Kucharzyk K."/>
            <person name="Murdoch R.W."/>
            <person name="Higgins S."/>
            <person name="Loffler F."/>
        </authorList>
    </citation>
    <scope>NUCLEOTIDE SEQUENCE</scope>
</reference>
<dbReference type="EMBL" id="VSSQ01003280">
    <property type="protein sequence ID" value="MPM19958.1"/>
    <property type="molecule type" value="Genomic_DNA"/>
</dbReference>
<dbReference type="AlphaFoldDB" id="A0A644XW00"/>
<gene>
    <name evidence="2" type="ORF">SDC9_66385</name>
</gene>
<accession>A0A644XW00</accession>
<feature type="region of interest" description="Disordered" evidence="1">
    <location>
        <begin position="13"/>
        <end position="35"/>
    </location>
</feature>
<evidence type="ECO:0000313" key="2">
    <source>
        <dbReference type="EMBL" id="MPM19958.1"/>
    </source>
</evidence>
<protein>
    <submittedName>
        <fullName evidence="2">Uncharacterized protein</fullName>
    </submittedName>
</protein>
<sequence>MAGLAAAADRVMRTVRPAPGGRGRNHSRHAPPEGGFTHLEQLHIAELTRKCALNKDGLTVQMSHTLALAAIALYHEAVNAVFFRLYHEIKISSNTSLAMGNSGEPKAWGPRE</sequence>